<name>A0ABX6P3P0_9BURK</name>
<accession>A0ABX6P3P0</accession>
<proteinExistence type="predicted"/>
<reference evidence="1 2" key="1">
    <citation type="submission" date="2020-05" db="EMBL/GenBank/DDBJ databases">
        <title>Ramlibacter rhizophilus sp. nov., isolated from rhizosphere soil of national flower Mugunghwa from South Korea.</title>
        <authorList>
            <person name="Zheng-Fei Y."/>
            <person name="Huan T."/>
        </authorList>
    </citation>
    <scope>NUCLEOTIDE SEQUENCE [LARGE SCALE GENOMIC DNA]</scope>
    <source>
        <strain evidence="1 2">H242</strain>
    </source>
</reference>
<evidence type="ECO:0000313" key="2">
    <source>
        <dbReference type="Proteomes" id="UP000500826"/>
    </source>
</evidence>
<dbReference type="EMBL" id="CP053418">
    <property type="protein sequence ID" value="QJW84669.1"/>
    <property type="molecule type" value="Genomic_DNA"/>
</dbReference>
<evidence type="ECO:0000313" key="1">
    <source>
        <dbReference type="EMBL" id="QJW84669.1"/>
    </source>
</evidence>
<sequence>MNATATPFEVRKGAGAVAEQQRVTITTNAREASFVLELDHAGVTYTTGAISIGATLAEAQAAVDAAFEGRPAPTSKWFRSAASA</sequence>
<keyword evidence="2" id="KW-1185">Reference proteome</keyword>
<protein>
    <submittedName>
        <fullName evidence="1">Uncharacterized protein</fullName>
    </submittedName>
</protein>
<gene>
    <name evidence="1" type="ORF">HK414_16110</name>
</gene>
<organism evidence="1 2">
    <name type="scientific">Ramlibacter terrae</name>
    <dbReference type="NCBI Taxonomy" id="2732511"/>
    <lineage>
        <taxon>Bacteria</taxon>
        <taxon>Pseudomonadati</taxon>
        <taxon>Pseudomonadota</taxon>
        <taxon>Betaproteobacteria</taxon>
        <taxon>Burkholderiales</taxon>
        <taxon>Comamonadaceae</taxon>
        <taxon>Ramlibacter</taxon>
    </lineage>
</organism>
<dbReference type="Proteomes" id="UP000500826">
    <property type="component" value="Chromosome"/>
</dbReference>